<gene>
    <name evidence="1" type="ORF">PPRIM_AZ9-3.1.T0280341</name>
</gene>
<proteinExistence type="predicted"/>
<reference evidence="1" key="1">
    <citation type="submission" date="2021-01" db="EMBL/GenBank/DDBJ databases">
        <authorList>
            <consortium name="Genoscope - CEA"/>
            <person name="William W."/>
        </authorList>
    </citation>
    <scope>NUCLEOTIDE SEQUENCE</scope>
</reference>
<name>A0A8S1KVA0_PARPR</name>
<evidence type="ECO:0000313" key="2">
    <source>
        <dbReference type="Proteomes" id="UP000688137"/>
    </source>
</evidence>
<evidence type="ECO:0000313" key="1">
    <source>
        <dbReference type="EMBL" id="CAD8059319.1"/>
    </source>
</evidence>
<dbReference type="EMBL" id="CAJJDM010000027">
    <property type="protein sequence ID" value="CAD8059319.1"/>
    <property type="molecule type" value="Genomic_DNA"/>
</dbReference>
<sequence>MGFCKGKSILLNDSQKLAKYLSLCQSTPVTYQGIRQSVGYQSILNAQFNFIQFNTSIFPQFISLITRDLKHLDEQEFNLFLQSINNYLQVSQFNKEYDQKIYQKIVQLIQEHGNYVQNAVMYFHMKYYFSKQLNNELEKISENQKQKLLVYKPQTLEEQIWKQFIRLIDLSSLQKVKDDNKLIEQETIIMKEFSQYFEAISVQIQHFTLVSKLIILIINSKLKKYLQSYDEKTIQLMLLVYKLCQNDLDQNLSKLNFYELYNYMETLQENQDVIIQISWDIIINNILQRNLNEITIIDIIGLLEFLIHIKKLTNQVGNYLIQYLYQNLNLIDSKQYSKIYQILASVDTDYSDKFLKKLTQKINPKLCTVSDISNILTILTQLNKIDQEILEKFLISIKTKLKDIKAENAFGILFAINCLQLQNPQIFQQINTIKMKDDQEIPLQLQILQYYQLHDPKNQKVQIIQKNLLKSLQKEYNELYLEMFAQILVNANQQTKKTITIISELKPYVAKYLQKLNDSDEQVQQEIMQFVTSQYNIK</sequence>
<organism evidence="1 2">
    <name type="scientific">Paramecium primaurelia</name>
    <dbReference type="NCBI Taxonomy" id="5886"/>
    <lineage>
        <taxon>Eukaryota</taxon>
        <taxon>Sar</taxon>
        <taxon>Alveolata</taxon>
        <taxon>Ciliophora</taxon>
        <taxon>Intramacronucleata</taxon>
        <taxon>Oligohymenophorea</taxon>
        <taxon>Peniculida</taxon>
        <taxon>Parameciidae</taxon>
        <taxon>Paramecium</taxon>
    </lineage>
</organism>
<dbReference type="AlphaFoldDB" id="A0A8S1KVA0"/>
<protein>
    <submittedName>
        <fullName evidence="1">Uncharacterized protein</fullName>
    </submittedName>
</protein>
<dbReference type="OMA" id="YELYNYM"/>
<comment type="caution">
    <text evidence="1">The sequence shown here is derived from an EMBL/GenBank/DDBJ whole genome shotgun (WGS) entry which is preliminary data.</text>
</comment>
<dbReference type="Proteomes" id="UP000688137">
    <property type="component" value="Unassembled WGS sequence"/>
</dbReference>
<accession>A0A8S1KVA0</accession>
<keyword evidence="2" id="KW-1185">Reference proteome</keyword>